<feature type="domain" description="Thioredoxin" evidence="10">
    <location>
        <begin position="4"/>
        <end position="167"/>
    </location>
</feature>
<proteinExistence type="inferred from homology"/>
<evidence type="ECO:0000259" key="10">
    <source>
        <dbReference type="PROSITE" id="PS51352"/>
    </source>
</evidence>
<dbReference type="SUPFAM" id="SSF52833">
    <property type="entry name" value="Thioredoxin-like"/>
    <property type="match status" value="1"/>
</dbReference>
<keyword evidence="5 9" id="KW-0676">Redox-active center</keyword>
<dbReference type="EMBL" id="JAGSXJ010000001">
    <property type="protein sequence ID" value="KAH6697075.1"/>
    <property type="molecule type" value="Genomic_DNA"/>
</dbReference>
<dbReference type="GO" id="GO:0042744">
    <property type="term" value="P:hydrogen peroxide catabolic process"/>
    <property type="evidence" value="ECO:0007669"/>
    <property type="project" value="TreeGrafter"/>
</dbReference>
<evidence type="ECO:0000256" key="9">
    <source>
        <dbReference type="RuleBase" id="RU366011"/>
    </source>
</evidence>
<dbReference type="GO" id="GO:0034599">
    <property type="term" value="P:cellular response to oxidative stress"/>
    <property type="evidence" value="ECO:0007669"/>
    <property type="project" value="InterPro"/>
</dbReference>
<accession>A0A9P8VM36</accession>
<dbReference type="Gene3D" id="3.40.30.10">
    <property type="entry name" value="Glutaredoxin"/>
    <property type="match status" value="1"/>
</dbReference>
<dbReference type="OrthoDB" id="195498at2759"/>
<evidence type="ECO:0000256" key="5">
    <source>
        <dbReference type="ARBA" id="ARBA00023284"/>
    </source>
</evidence>
<dbReference type="Proteomes" id="UP000770015">
    <property type="component" value="Unassembled WGS sequence"/>
</dbReference>
<dbReference type="CDD" id="cd03013">
    <property type="entry name" value="PRX5_like"/>
    <property type="match status" value="1"/>
</dbReference>
<keyword evidence="4 9" id="KW-0560">Oxidoreductase</keyword>
<dbReference type="AlphaFoldDB" id="A0A9P8VM36"/>
<evidence type="ECO:0000256" key="3">
    <source>
        <dbReference type="ARBA" id="ARBA00022862"/>
    </source>
</evidence>
<reference evidence="11" key="1">
    <citation type="journal article" date="2021" name="Nat. Commun.">
        <title>Genetic determinants of endophytism in the Arabidopsis root mycobiome.</title>
        <authorList>
            <person name="Mesny F."/>
            <person name="Miyauchi S."/>
            <person name="Thiergart T."/>
            <person name="Pickel B."/>
            <person name="Atanasova L."/>
            <person name="Karlsson M."/>
            <person name="Huettel B."/>
            <person name="Barry K.W."/>
            <person name="Haridas S."/>
            <person name="Chen C."/>
            <person name="Bauer D."/>
            <person name="Andreopoulos W."/>
            <person name="Pangilinan J."/>
            <person name="LaButti K."/>
            <person name="Riley R."/>
            <person name="Lipzen A."/>
            <person name="Clum A."/>
            <person name="Drula E."/>
            <person name="Henrissat B."/>
            <person name="Kohler A."/>
            <person name="Grigoriev I.V."/>
            <person name="Martin F.M."/>
            <person name="Hacquard S."/>
        </authorList>
    </citation>
    <scope>NUCLEOTIDE SEQUENCE</scope>
    <source>
        <strain evidence="11">MPI-SDFR-AT-0117</strain>
    </source>
</reference>
<dbReference type="GO" id="GO:0005739">
    <property type="term" value="C:mitochondrion"/>
    <property type="evidence" value="ECO:0007669"/>
    <property type="project" value="TreeGrafter"/>
</dbReference>
<dbReference type="FunFam" id="3.40.30.10:FF:000020">
    <property type="entry name" value="Peroxiredoxin"/>
    <property type="match status" value="1"/>
</dbReference>
<dbReference type="GO" id="GO:0045454">
    <property type="term" value="P:cell redox homeostasis"/>
    <property type="evidence" value="ECO:0007669"/>
    <property type="project" value="TreeGrafter"/>
</dbReference>
<protein>
    <recommendedName>
        <fullName evidence="6">Thioredoxin peroxidase</fullName>
    </recommendedName>
    <alternativeName>
        <fullName evidence="7">Thioredoxin-dependent peroxiredoxin</fullName>
    </alternativeName>
</protein>
<dbReference type="InterPro" id="IPR037944">
    <property type="entry name" value="PRX5-like"/>
</dbReference>
<dbReference type="PROSITE" id="PS51352">
    <property type="entry name" value="THIOREDOXIN_2"/>
    <property type="match status" value="1"/>
</dbReference>
<gene>
    <name evidence="11" type="ORF">F5X68DRAFT_196640</name>
</gene>
<feature type="active site" description="Cysteine sulfenic acid (-SOH) intermediate" evidence="8">
    <location>
        <position position="61"/>
    </location>
</feature>
<dbReference type="InterPro" id="IPR013766">
    <property type="entry name" value="Thioredoxin_domain"/>
</dbReference>
<evidence type="ECO:0000313" key="12">
    <source>
        <dbReference type="Proteomes" id="UP000770015"/>
    </source>
</evidence>
<comment type="similarity">
    <text evidence="1 9">Belongs to the peroxiredoxin family. Prx5 subfamily.</text>
</comment>
<dbReference type="PANTHER" id="PTHR10430">
    <property type="entry name" value="PEROXIREDOXIN"/>
    <property type="match status" value="1"/>
</dbReference>
<dbReference type="GO" id="GO:0008379">
    <property type="term" value="F:thioredoxin peroxidase activity"/>
    <property type="evidence" value="ECO:0007669"/>
    <property type="project" value="InterPro"/>
</dbReference>
<dbReference type="PANTHER" id="PTHR10430:SF16">
    <property type="entry name" value="PEROXIREDOXIN-5, MITOCHONDRIAL"/>
    <property type="match status" value="1"/>
</dbReference>
<keyword evidence="12" id="KW-1185">Reference proteome</keyword>
<organism evidence="11 12">
    <name type="scientific">Plectosphaerella plurivora</name>
    <dbReference type="NCBI Taxonomy" id="936078"/>
    <lineage>
        <taxon>Eukaryota</taxon>
        <taxon>Fungi</taxon>
        <taxon>Dikarya</taxon>
        <taxon>Ascomycota</taxon>
        <taxon>Pezizomycotina</taxon>
        <taxon>Sordariomycetes</taxon>
        <taxon>Hypocreomycetidae</taxon>
        <taxon>Glomerellales</taxon>
        <taxon>Plectosphaerellaceae</taxon>
        <taxon>Plectosphaerella</taxon>
    </lineage>
</organism>
<comment type="function">
    <text evidence="9">Thiol-specific peroxidase that catalyzes the reduction of hydrogen peroxide and organic hydroperoxides to water and alcohols, respectively. Plays a role in cell protection against oxidative stress by detoxifying peroxides.</text>
</comment>
<sequence length="167" mass="17560">MPELKAGDSFPEGVTFQHIPYTPEIAGFESCGVPGPYHASKEFANKKVVVVSVPGAFTPTCSAAHLPGYIANADKLKAAGVDQVVFIAFNDPFVMSAWGKANNIKDDFFVFATDPAAAFSKSIGWTAGERTGRYAIVVDHGKVTYAGVETVSGSLDNSGAEVVIAKL</sequence>
<dbReference type="InterPro" id="IPR013740">
    <property type="entry name" value="Redoxin"/>
</dbReference>
<dbReference type="Pfam" id="PF08534">
    <property type="entry name" value="Redoxin"/>
    <property type="match status" value="1"/>
</dbReference>
<evidence type="ECO:0000256" key="4">
    <source>
        <dbReference type="ARBA" id="ARBA00023002"/>
    </source>
</evidence>
<evidence type="ECO:0000256" key="8">
    <source>
        <dbReference type="PIRSR" id="PIRSR637944-1"/>
    </source>
</evidence>
<evidence type="ECO:0000256" key="7">
    <source>
        <dbReference type="ARBA" id="ARBA00079296"/>
    </source>
</evidence>
<dbReference type="GO" id="GO:0005777">
    <property type="term" value="C:peroxisome"/>
    <property type="evidence" value="ECO:0007669"/>
    <property type="project" value="TreeGrafter"/>
</dbReference>
<keyword evidence="3 9" id="KW-0049">Antioxidant</keyword>
<dbReference type="InterPro" id="IPR036249">
    <property type="entry name" value="Thioredoxin-like_sf"/>
</dbReference>
<name>A0A9P8VM36_9PEZI</name>
<evidence type="ECO:0000313" key="11">
    <source>
        <dbReference type="EMBL" id="KAH6697075.1"/>
    </source>
</evidence>
<comment type="caution">
    <text evidence="11">The sequence shown here is derived from an EMBL/GenBank/DDBJ whole genome shotgun (WGS) entry which is preliminary data.</text>
</comment>
<evidence type="ECO:0000256" key="1">
    <source>
        <dbReference type="ARBA" id="ARBA00010505"/>
    </source>
</evidence>
<keyword evidence="2 9" id="KW-0575">Peroxidase</keyword>
<evidence type="ECO:0000256" key="2">
    <source>
        <dbReference type="ARBA" id="ARBA00022559"/>
    </source>
</evidence>
<evidence type="ECO:0000256" key="6">
    <source>
        <dbReference type="ARBA" id="ARBA00032824"/>
    </source>
</evidence>